<evidence type="ECO:0000313" key="1">
    <source>
        <dbReference type="EMBL" id="CRY97470.1"/>
    </source>
</evidence>
<dbReference type="EMBL" id="LN854099">
    <property type="protein sequence ID" value="CRY97470.1"/>
    <property type="molecule type" value="Genomic_DNA"/>
</dbReference>
<protein>
    <submittedName>
        <fullName evidence="1">Uncharacterized protein</fullName>
    </submittedName>
</protein>
<proteinExistence type="predicted"/>
<accession>A0A0H5Q7U6</accession>
<name>A0A0H5Q7U6_9ZZZZ</name>
<organism evidence="1">
    <name type="scientific">uncultured prokaryote</name>
    <dbReference type="NCBI Taxonomy" id="198431"/>
    <lineage>
        <taxon>unclassified sequences</taxon>
        <taxon>environmental samples</taxon>
    </lineage>
</organism>
<reference evidence="1" key="2">
    <citation type="submission" date="2015-07" db="EMBL/GenBank/DDBJ databases">
        <title>Plasmids, circular viruses and viroids from rat gut.</title>
        <authorList>
            <person name="Jorgensen T.J."/>
            <person name="Hansen M.A."/>
            <person name="Xu Z."/>
            <person name="Tabak M.A."/>
            <person name="Sorensen S.J."/>
            <person name="Hansen L.H."/>
        </authorList>
    </citation>
    <scope>NUCLEOTIDE SEQUENCE</scope>
    <source>
        <strain evidence="1">RGFK1571</strain>
    </source>
</reference>
<dbReference type="AlphaFoldDB" id="A0A0H5Q7U6"/>
<sequence>MAEMLEITTRWTSTLARSGLSIMYFNPTATVETARLAWGSYLNAIKGELNVGTRATVATEGRVIEAETGELTGMWSDTTTVSYGGASSSEPVANASQVLLRWNTVIVINGRMVKGKTYIPGLSSSSTGGGELPSGPRATFTTPMTTFITTAMPVVWHRPGPKGPGLAVPVSSGSVWNELAVQRRRR</sequence>
<reference evidence="1" key="1">
    <citation type="submission" date="2015-06" db="EMBL/GenBank/DDBJ databases">
        <authorList>
            <person name="Joergensen T."/>
        </authorList>
    </citation>
    <scope>NUCLEOTIDE SEQUENCE</scope>
    <source>
        <strain evidence="1">RGFK1571</strain>
    </source>
</reference>